<evidence type="ECO:0000313" key="5">
    <source>
        <dbReference type="EMBL" id="KAL0334604.1"/>
    </source>
</evidence>
<protein>
    <recommendedName>
        <fullName evidence="4">Dirigent protein</fullName>
    </recommendedName>
</protein>
<evidence type="ECO:0000256" key="1">
    <source>
        <dbReference type="ARBA" id="ARBA00010746"/>
    </source>
</evidence>
<keyword evidence="4" id="KW-0052">Apoplast</keyword>
<dbReference type="Pfam" id="PF03018">
    <property type="entry name" value="Dirigent"/>
    <property type="match status" value="1"/>
</dbReference>
<reference evidence="5" key="1">
    <citation type="submission" date="2020-06" db="EMBL/GenBank/DDBJ databases">
        <authorList>
            <person name="Li T."/>
            <person name="Hu X."/>
            <person name="Zhang T."/>
            <person name="Song X."/>
            <person name="Zhang H."/>
            <person name="Dai N."/>
            <person name="Sheng W."/>
            <person name="Hou X."/>
            <person name="Wei L."/>
        </authorList>
    </citation>
    <scope>NUCLEOTIDE SEQUENCE</scope>
    <source>
        <strain evidence="5">G02</strain>
        <tissue evidence="5">Leaf</tissue>
    </source>
</reference>
<dbReference type="GO" id="GO:0009699">
    <property type="term" value="P:phenylpropanoid biosynthetic process"/>
    <property type="evidence" value="ECO:0007669"/>
    <property type="project" value="UniProtKB-ARBA"/>
</dbReference>
<dbReference type="Gene3D" id="2.40.480.10">
    <property type="entry name" value="Allene oxide cyclase-like"/>
    <property type="match status" value="1"/>
</dbReference>
<evidence type="ECO:0000256" key="3">
    <source>
        <dbReference type="ARBA" id="ARBA00022525"/>
    </source>
</evidence>
<comment type="subunit">
    <text evidence="2 4">Homodimer.</text>
</comment>
<dbReference type="InterPro" id="IPR044859">
    <property type="entry name" value="Allene_oxi_cyc_Dirigent"/>
</dbReference>
<gene>
    <name evidence="5" type="ORF">Sradi_4672300</name>
</gene>
<sequence>MKDMEKLMTFLIILMIISSLSVATYATKTGPLDTEEPWFQVISKHGHEKTAKLHFYFQDFIGGENKTVYEVVRASITSNSLFSLGSILVIDNLITAEADIKSKAIGRFQGVATSADLKTTAVALNANFYFTWGSVNGSTISIWGRNPIMKGARELAIVGGTGMFRFARGYVISNYTSIVENEYLVVECTIYVTYMDKSRSCQHMKASEDNN</sequence>
<comment type="function">
    <text evidence="4">Dirigent proteins impart stereoselectivity on the phenoxy radical-coupling reaction, yielding optically active lignans from two molecules of coniferyl alcohol in the biosynthesis of lignans, flavonolignans, and alkaloids and thus plays a central role in plant secondary metabolism.</text>
</comment>
<dbReference type="GO" id="GO:0048046">
    <property type="term" value="C:apoplast"/>
    <property type="evidence" value="ECO:0007669"/>
    <property type="project" value="UniProtKB-SubCell"/>
</dbReference>
<accession>A0AAW2MSX4</accession>
<dbReference type="EMBL" id="JACGWJ010000021">
    <property type="protein sequence ID" value="KAL0334604.1"/>
    <property type="molecule type" value="Genomic_DNA"/>
</dbReference>
<organism evidence="5">
    <name type="scientific">Sesamum radiatum</name>
    <name type="common">Black benniseed</name>
    <dbReference type="NCBI Taxonomy" id="300843"/>
    <lineage>
        <taxon>Eukaryota</taxon>
        <taxon>Viridiplantae</taxon>
        <taxon>Streptophyta</taxon>
        <taxon>Embryophyta</taxon>
        <taxon>Tracheophyta</taxon>
        <taxon>Spermatophyta</taxon>
        <taxon>Magnoliopsida</taxon>
        <taxon>eudicotyledons</taxon>
        <taxon>Gunneridae</taxon>
        <taxon>Pentapetalae</taxon>
        <taxon>asterids</taxon>
        <taxon>lamiids</taxon>
        <taxon>Lamiales</taxon>
        <taxon>Pedaliaceae</taxon>
        <taxon>Sesamum</taxon>
    </lineage>
</organism>
<dbReference type="AlphaFoldDB" id="A0AAW2MSX4"/>
<comment type="similarity">
    <text evidence="1 4">Belongs to the plant dirigent protein family.</text>
</comment>
<comment type="caution">
    <text evidence="5">The sequence shown here is derived from an EMBL/GenBank/DDBJ whole genome shotgun (WGS) entry which is preliminary data.</text>
</comment>
<reference evidence="5" key="2">
    <citation type="journal article" date="2024" name="Plant">
        <title>Genomic evolution and insights into agronomic trait innovations of Sesamum species.</title>
        <authorList>
            <person name="Miao H."/>
            <person name="Wang L."/>
            <person name="Qu L."/>
            <person name="Liu H."/>
            <person name="Sun Y."/>
            <person name="Le M."/>
            <person name="Wang Q."/>
            <person name="Wei S."/>
            <person name="Zheng Y."/>
            <person name="Lin W."/>
            <person name="Duan Y."/>
            <person name="Cao H."/>
            <person name="Xiong S."/>
            <person name="Wang X."/>
            <person name="Wei L."/>
            <person name="Li C."/>
            <person name="Ma Q."/>
            <person name="Ju M."/>
            <person name="Zhao R."/>
            <person name="Li G."/>
            <person name="Mu C."/>
            <person name="Tian Q."/>
            <person name="Mei H."/>
            <person name="Zhang T."/>
            <person name="Gao T."/>
            <person name="Zhang H."/>
        </authorList>
    </citation>
    <scope>NUCLEOTIDE SEQUENCE</scope>
    <source>
        <strain evidence="5">G02</strain>
    </source>
</reference>
<evidence type="ECO:0000256" key="4">
    <source>
        <dbReference type="RuleBase" id="RU363099"/>
    </source>
</evidence>
<keyword evidence="4" id="KW-0732">Signal</keyword>
<dbReference type="InterPro" id="IPR004265">
    <property type="entry name" value="Dirigent"/>
</dbReference>
<feature type="chain" id="PRO_5043108565" description="Dirigent protein" evidence="4">
    <location>
        <begin position="27"/>
        <end position="211"/>
    </location>
</feature>
<feature type="signal peptide" evidence="4">
    <location>
        <begin position="1"/>
        <end position="26"/>
    </location>
</feature>
<name>A0AAW2MSX4_SESRA</name>
<evidence type="ECO:0000256" key="2">
    <source>
        <dbReference type="ARBA" id="ARBA00011738"/>
    </source>
</evidence>
<dbReference type="PANTHER" id="PTHR21495">
    <property type="entry name" value="NUCLEOPORIN-RELATED"/>
    <property type="match status" value="1"/>
</dbReference>
<proteinExistence type="inferred from homology"/>
<keyword evidence="3 4" id="KW-0964">Secreted</keyword>
<comment type="subcellular location">
    <subcellularLocation>
        <location evidence="4">Secreted</location>
        <location evidence="4">Extracellular space</location>
        <location evidence="4">Apoplast</location>
    </subcellularLocation>
</comment>